<accession>A0A0V0R4P2</accession>
<organism evidence="7 8">
    <name type="scientific">Pseudocohnilembus persalinus</name>
    <name type="common">Ciliate</name>
    <dbReference type="NCBI Taxonomy" id="266149"/>
    <lineage>
        <taxon>Eukaryota</taxon>
        <taxon>Sar</taxon>
        <taxon>Alveolata</taxon>
        <taxon>Ciliophora</taxon>
        <taxon>Intramacronucleata</taxon>
        <taxon>Oligohymenophorea</taxon>
        <taxon>Scuticociliatia</taxon>
        <taxon>Philasterida</taxon>
        <taxon>Pseudocohnilembidae</taxon>
        <taxon>Pseudocohnilembus</taxon>
    </lineage>
</organism>
<feature type="binding site" evidence="6">
    <location>
        <position position="228"/>
    </location>
    <ligand>
        <name>S-adenosyl-L-methionine</name>
        <dbReference type="ChEBI" id="CHEBI:59789"/>
    </ligand>
</feature>
<dbReference type="OMA" id="HQGRYDF"/>
<name>A0A0V0R4P2_PSEPJ</name>
<evidence type="ECO:0000256" key="2">
    <source>
        <dbReference type="ARBA" id="ARBA00022603"/>
    </source>
</evidence>
<evidence type="ECO:0000313" key="7">
    <source>
        <dbReference type="EMBL" id="KRX09451.1"/>
    </source>
</evidence>
<feature type="binding site" evidence="6">
    <location>
        <position position="173"/>
    </location>
    <ligand>
        <name>S-adenosyl-L-methionine</name>
        <dbReference type="ChEBI" id="CHEBI:59789"/>
    </ligand>
</feature>
<dbReference type="SUPFAM" id="SSF53335">
    <property type="entry name" value="S-adenosyl-L-methionine-dependent methyltransferases"/>
    <property type="match status" value="1"/>
</dbReference>
<keyword evidence="2 5" id="KW-0489">Methyltransferase</keyword>
<dbReference type="InterPro" id="IPR017182">
    <property type="entry name" value="METTL16/PsiM"/>
</dbReference>
<keyword evidence="4 6" id="KW-0949">S-adenosyl-L-methionine</keyword>
<dbReference type="PANTHER" id="PTHR13393">
    <property type="entry name" value="SAM-DEPENDENT METHYLTRANSFERASE"/>
    <property type="match status" value="1"/>
</dbReference>
<feature type="binding site" evidence="6">
    <location>
        <position position="150"/>
    </location>
    <ligand>
        <name>S-adenosyl-L-methionine</name>
        <dbReference type="ChEBI" id="CHEBI:59789"/>
    </ligand>
</feature>
<dbReference type="Pfam" id="PF05971">
    <property type="entry name" value="Methyltransf_10"/>
    <property type="match status" value="1"/>
</dbReference>
<feature type="binding site" evidence="6">
    <location>
        <position position="106"/>
    </location>
    <ligand>
        <name>S-adenosyl-L-methionine</name>
        <dbReference type="ChEBI" id="CHEBI:59789"/>
    </ligand>
</feature>
<evidence type="ECO:0000256" key="3">
    <source>
        <dbReference type="ARBA" id="ARBA00022679"/>
    </source>
</evidence>
<comment type="similarity">
    <text evidence="1 5">Belongs to the methyltransferase superfamily. METTL16/RlmF family.</text>
</comment>
<dbReference type="GO" id="GO:0008168">
    <property type="term" value="F:methyltransferase activity"/>
    <property type="evidence" value="ECO:0007669"/>
    <property type="project" value="UniProtKB-UniRule"/>
</dbReference>
<evidence type="ECO:0000256" key="4">
    <source>
        <dbReference type="ARBA" id="ARBA00022691"/>
    </source>
</evidence>
<dbReference type="PIRSF" id="PIRSF037350">
    <property type="entry name" value="Mtase_ZK1128_prd"/>
    <property type="match status" value="1"/>
</dbReference>
<proteinExistence type="inferred from homology"/>
<protein>
    <recommendedName>
        <fullName evidence="5">U6 small nuclear RNA (adenine-(43)-N(6))-methyltransferase</fullName>
        <ecNumber evidence="5">2.1.1.-</ecNumber>
    </recommendedName>
</protein>
<keyword evidence="3 5" id="KW-0808">Transferase</keyword>
<dbReference type="PANTHER" id="PTHR13393:SF0">
    <property type="entry name" value="RNA N6-ADENOSINE-METHYLTRANSFERASE METTL16"/>
    <property type="match status" value="1"/>
</dbReference>
<evidence type="ECO:0000256" key="6">
    <source>
        <dbReference type="PIRSR" id="PIRSR037350-1"/>
    </source>
</evidence>
<evidence type="ECO:0000256" key="5">
    <source>
        <dbReference type="PIRNR" id="PIRNR037350"/>
    </source>
</evidence>
<dbReference type="InterPro" id="IPR010286">
    <property type="entry name" value="METTL16/RlmF"/>
</dbReference>
<dbReference type="InParanoid" id="A0A0V0R4P2"/>
<dbReference type="EC" id="2.1.1.-" evidence="5"/>
<evidence type="ECO:0000313" key="8">
    <source>
        <dbReference type="Proteomes" id="UP000054937"/>
    </source>
</evidence>
<dbReference type="GO" id="GO:0005634">
    <property type="term" value="C:nucleus"/>
    <property type="evidence" value="ECO:0007669"/>
    <property type="project" value="TreeGrafter"/>
</dbReference>
<dbReference type="EMBL" id="LDAU01000049">
    <property type="protein sequence ID" value="KRX09451.1"/>
    <property type="molecule type" value="Genomic_DNA"/>
</dbReference>
<dbReference type="Gene3D" id="3.40.50.150">
    <property type="entry name" value="Vaccinia Virus protein VP39"/>
    <property type="match status" value="1"/>
</dbReference>
<dbReference type="AlphaFoldDB" id="A0A0V0R4P2"/>
<sequence>MLQQSKKIRKYQDINQSKKENYQRQNIGEFDSEIYQEFSEFDFDELAIFFDPLEQYVYINNGGFTTIDWKNPDALKTLTQAILIVKFKLKYWDIPNMSLCPTVPSRLNYLQWIKQSFLENILTEEQNQDDKDLLNILQNQEKQIKGIDIGTGSNLIYALLGVKKYNWHMTATEIEENSYNNARIIIEKNNLENSIQLIHNIKKNKDKQFTIFDEVIDKSQYYMFSLCNPPYFSQKQDRNVFNNQFVKNQNMEENEFVTEGGEVQFIKQMIQESKNFANNILIFTSLVGVKQHFFQIKDYLKQEQQNQQIAQFFTARFKQGKNFRWGVAWTFYKDLKFHNLGKFIDEEELRTFQNNMNQNMQTGLESFDNQNQQNQWPKKIKL</sequence>
<dbReference type="GO" id="GO:0070475">
    <property type="term" value="P:rRNA base methylation"/>
    <property type="evidence" value="ECO:0007669"/>
    <property type="project" value="TreeGrafter"/>
</dbReference>
<dbReference type="OrthoDB" id="514248at2759"/>
<dbReference type="Proteomes" id="UP000054937">
    <property type="component" value="Unassembled WGS sequence"/>
</dbReference>
<gene>
    <name evidence="7" type="ORF">PPERSA_00730</name>
</gene>
<keyword evidence="8" id="KW-1185">Reference proteome</keyword>
<evidence type="ECO:0000256" key="1">
    <source>
        <dbReference type="ARBA" id="ARBA00005878"/>
    </source>
</evidence>
<dbReference type="InterPro" id="IPR029063">
    <property type="entry name" value="SAM-dependent_MTases_sf"/>
</dbReference>
<reference evidence="7 8" key="1">
    <citation type="journal article" date="2015" name="Sci. Rep.">
        <title>Genome of the facultative scuticociliatosis pathogen Pseudocohnilembus persalinus provides insight into its virulence through horizontal gene transfer.</title>
        <authorList>
            <person name="Xiong J."/>
            <person name="Wang G."/>
            <person name="Cheng J."/>
            <person name="Tian M."/>
            <person name="Pan X."/>
            <person name="Warren A."/>
            <person name="Jiang C."/>
            <person name="Yuan D."/>
            <person name="Miao W."/>
        </authorList>
    </citation>
    <scope>NUCLEOTIDE SEQUENCE [LARGE SCALE GENOMIC DNA]</scope>
    <source>
        <strain evidence="7">36N120E</strain>
    </source>
</reference>
<comment type="caution">
    <text evidence="7">The sequence shown here is derived from an EMBL/GenBank/DDBJ whole genome shotgun (WGS) entry which is preliminary data.</text>
</comment>